<keyword evidence="2" id="KW-1185">Reference proteome</keyword>
<dbReference type="Proteomes" id="UP000499080">
    <property type="component" value="Unassembled WGS sequence"/>
</dbReference>
<proteinExistence type="predicted"/>
<gene>
    <name evidence="1" type="ORF">AVEN_229742_1</name>
</gene>
<organism evidence="1 2">
    <name type="scientific">Araneus ventricosus</name>
    <name type="common">Orbweaver spider</name>
    <name type="synonym">Epeira ventricosa</name>
    <dbReference type="NCBI Taxonomy" id="182803"/>
    <lineage>
        <taxon>Eukaryota</taxon>
        <taxon>Metazoa</taxon>
        <taxon>Ecdysozoa</taxon>
        <taxon>Arthropoda</taxon>
        <taxon>Chelicerata</taxon>
        <taxon>Arachnida</taxon>
        <taxon>Araneae</taxon>
        <taxon>Araneomorphae</taxon>
        <taxon>Entelegynae</taxon>
        <taxon>Araneoidea</taxon>
        <taxon>Araneidae</taxon>
        <taxon>Araneus</taxon>
    </lineage>
</organism>
<reference evidence="1 2" key="1">
    <citation type="journal article" date="2019" name="Sci. Rep.">
        <title>Orb-weaving spider Araneus ventricosus genome elucidates the spidroin gene catalogue.</title>
        <authorList>
            <person name="Kono N."/>
            <person name="Nakamura H."/>
            <person name="Ohtoshi R."/>
            <person name="Moran D.A.P."/>
            <person name="Shinohara A."/>
            <person name="Yoshida Y."/>
            <person name="Fujiwara M."/>
            <person name="Mori M."/>
            <person name="Tomita M."/>
            <person name="Arakawa K."/>
        </authorList>
    </citation>
    <scope>NUCLEOTIDE SEQUENCE [LARGE SCALE GENOMIC DNA]</scope>
</reference>
<sequence length="133" mass="15590">MDVSIEKLNATNYSTWKEDVKVVLMEKGSWRIITEEEKVPTKLSGCEGEEERTYQKLLKVYNLRKDRAYSVIYLSPEKEYRSLIAGIEDPVIAWKILEEHFRPDSRARAIGLTEEFFSCRVCPDEDIHSQKFP</sequence>
<dbReference type="Pfam" id="PF14223">
    <property type="entry name" value="Retrotran_gag_2"/>
    <property type="match status" value="1"/>
</dbReference>
<accession>A0A4Y2RJR3</accession>
<evidence type="ECO:0008006" key="3">
    <source>
        <dbReference type="Google" id="ProtNLM"/>
    </source>
</evidence>
<evidence type="ECO:0000313" key="1">
    <source>
        <dbReference type="EMBL" id="GBN75953.1"/>
    </source>
</evidence>
<dbReference type="AlphaFoldDB" id="A0A4Y2RJR3"/>
<dbReference type="EMBL" id="BGPR01017377">
    <property type="protein sequence ID" value="GBN75953.1"/>
    <property type="molecule type" value="Genomic_DNA"/>
</dbReference>
<protein>
    <recommendedName>
        <fullName evidence="3">DUF4219 domain-containing protein</fullName>
    </recommendedName>
</protein>
<evidence type="ECO:0000313" key="2">
    <source>
        <dbReference type="Proteomes" id="UP000499080"/>
    </source>
</evidence>
<comment type="caution">
    <text evidence="1">The sequence shown here is derived from an EMBL/GenBank/DDBJ whole genome shotgun (WGS) entry which is preliminary data.</text>
</comment>
<name>A0A4Y2RJR3_ARAVE</name>
<dbReference type="OrthoDB" id="97058at2759"/>